<feature type="region of interest" description="Disordered" evidence="1">
    <location>
        <begin position="1"/>
        <end position="228"/>
    </location>
</feature>
<name>A0A1H9VFS5_9PSEU</name>
<gene>
    <name evidence="2" type="ORF">SAMN04487818_108342</name>
</gene>
<keyword evidence="3" id="KW-1185">Reference proteome</keyword>
<organism evidence="2 3">
    <name type="scientific">Actinokineospora terrae</name>
    <dbReference type="NCBI Taxonomy" id="155974"/>
    <lineage>
        <taxon>Bacteria</taxon>
        <taxon>Bacillati</taxon>
        <taxon>Actinomycetota</taxon>
        <taxon>Actinomycetes</taxon>
        <taxon>Pseudonocardiales</taxon>
        <taxon>Pseudonocardiaceae</taxon>
        <taxon>Actinokineospora</taxon>
    </lineage>
</organism>
<evidence type="ECO:0000313" key="2">
    <source>
        <dbReference type="EMBL" id="SES20650.1"/>
    </source>
</evidence>
<feature type="compositionally biased region" description="Basic and acidic residues" evidence="1">
    <location>
        <begin position="219"/>
        <end position="228"/>
    </location>
</feature>
<feature type="compositionally biased region" description="Polar residues" evidence="1">
    <location>
        <begin position="206"/>
        <end position="216"/>
    </location>
</feature>
<feature type="compositionally biased region" description="Low complexity" evidence="1">
    <location>
        <begin position="13"/>
        <end position="24"/>
    </location>
</feature>
<sequence>MCRDHRRCPGSGTARARALNTANRRVQRARNALRTATAGGEQNAIDTAATRLERAHQALAAAHAAHPHTPRRQEQPSTGPEATAKSTCDKADIPESAAETGDATPSLSDRPAAPQRRRGRDAADPATKTAGRSESDAAKAKRRLQQTRDKFRAAEAAEQLERTHAAHPPTQREKPQPPTRTDATGQSARDTPTPTGDTTGPDNVESFLSSTNTTPPSDAAKKEADLSDVHSRHLYDDEPAPDEAPAPAYTFREGNNTNNFFVGKSLTVTHDDRVEVYSNNDGELHLRSHPTNGRPVTIHNADGSITRVTPPGHGDTTQIDDHIEYMTRMAERAARQAERAAEQFARSGDVTDPYVTTRTDANGNIIRTTAAGNVDIAIKGTPRNP</sequence>
<dbReference type="AlphaFoldDB" id="A0A1H9VFS5"/>
<feature type="compositionally biased region" description="Polar residues" evidence="1">
    <location>
        <begin position="75"/>
        <end position="86"/>
    </location>
</feature>
<feature type="compositionally biased region" description="Polar residues" evidence="1">
    <location>
        <begin position="179"/>
        <end position="189"/>
    </location>
</feature>
<dbReference type="EMBL" id="FOGI01000008">
    <property type="protein sequence ID" value="SES20650.1"/>
    <property type="molecule type" value="Genomic_DNA"/>
</dbReference>
<feature type="compositionally biased region" description="Basic and acidic residues" evidence="1">
    <location>
        <begin position="146"/>
        <end position="175"/>
    </location>
</feature>
<dbReference type="Proteomes" id="UP000199051">
    <property type="component" value="Unassembled WGS sequence"/>
</dbReference>
<evidence type="ECO:0000256" key="1">
    <source>
        <dbReference type="SAM" id="MobiDB-lite"/>
    </source>
</evidence>
<evidence type="ECO:0000313" key="3">
    <source>
        <dbReference type="Proteomes" id="UP000199051"/>
    </source>
</evidence>
<reference evidence="3" key="1">
    <citation type="submission" date="2016-10" db="EMBL/GenBank/DDBJ databases">
        <authorList>
            <person name="Varghese N."/>
            <person name="Submissions S."/>
        </authorList>
    </citation>
    <scope>NUCLEOTIDE SEQUENCE [LARGE SCALE GENOMIC DNA]</scope>
    <source>
        <strain evidence="3">DSM 44260</strain>
    </source>
</reference>
<protein>
    <submittedName>
        <fullName evidence="2">Uncharacterized protein</fullName>
    </submittedName>
</protein>
<feature type="compositionally biased region" description="Low complexity" evidence="1">
    <location>
        <begin position="190"/>
        <end position="202"/>
    </location>
</feature>
<proteinExistence type="predicted"/>
<dbReference type="RefSeq" id="WP_143073562.1">
    <property type="nucleotide sequence ID" value="NZ_FOGI01000008.1"/>
</dbReference>
<accession>A0A1H9VFS5</accession>